<feature type="chain" id="PRO_5042840372" description="DUF4832 domain-containing protein" evidence="1">
    <location>
        <begin position="20"/>
        <end position="511"/>
    </location>
</feature>
<keyword evidence="1" id="KW-0732">Signal</keyword>
<evidence type="ECO:0000256" key="1">
    <source>
        <dbReference type="SAM" id="SignalP"/>
    </source>
</evidence>
<keyword evidence="5" id="KW-1185">Reference proteome</keyword>
<evidence type="ECO:0000259" key="3">
    <source>
        <dbReference type="Pfam" id="PF16173"/>
    </source>
</evidence>
<dbReference type="Proteomes" id="UP001374579">
    <property type="component" value="Unassembled WGS sequence"/>
</dbReference>
<protein>
    <recommendedName>
        <fullName evidence="6">DUF4832 domain-containing protein</fullName>
    </recommendedName>
</protein>
<proteinExistence type="predicted"/>
<dbReference type="EMBL" id="JBAMIC010000001">
    <property type="protein sequence ID" value="KAK7115636.1"/>
    <property type="molecule type" value="Genomic_DNA"/>
</dbReference>
<dbReference type="InterPro" id="IPR032267">
    <property type="entry name" value="DUF4832"/>
</dbReference>
<evidence type="ECO:0000313" key="5">
    <source>
        <dbReference type="Proteomes" id="UP001374579"/>
    </source>
</evidence>
<evidence type="ECO:0000313" key="4">
    <source>
        <dbReference type="EMBL" id="KAK7115636.1"/>
    </source>
</evidence>
<feature type="domain" description="DUF4832" evidence="2">
    <location>
        <begin position="256"/>
        <end position="458"/>
    </location>
</feature>
<accession>A0AAN9GPR9</accession>
<dbReference type="Pfam" id="PF16116">
    <property type="entry name" value="DUF4832"/>
    <property type="match status" value="1"/>
</dbReference>
<reference evidence="4 5" key="1">
    <citation type="submission" date="2024-02" db="EMBL/GenBank/DDBJ databases">
        <title>Chromosome-scale genome assembly of the rough periwinkle Littorina saxatilis.</title>
        <authorList>
            <person name="De Jode A."/>
            <person name="Faria R."/>
            <person name="Formenti G."/>
            <person name="Sims Y."/>
            <person name="Smith T.P."/>
            <person name="Tracey A."/>
            <person name="Wood J.M.D."/>
            <person name="Zagrodzka Z.B."/>
            <person name="Johannesson K."/>
            <person name="Butlin R.K."/>
            <person name="Leder E.H."/>
        </authorList>
    </citation>
    <scope>NUCLEOTIDE SEQUENCE [LARGE SCALE GENOMIC DNA]</scope>
    <source>
        <strain evidence="4">Snail1</strain>
        <tissue evidence="4">Muscle</tissue>
    </source>
</reference>
<gene>
    <name evidence="4" type="ORF">V1264_001470</name>
</gene>
<organism evidence="4 5">
    <name type="scientific">Littorina saxatilis</name>
    <dbReference type="NCBI Taxonomy" id="31220"/>
    <lineage>
        <taxon>Eukaryota</taxon>
        <taxon>Metazoa</taxon>
        <taxon>Spiralia</taxon>
        <taxon>Lophotrochozoa</taxon>
        <taxon>Mollusca</taxon>
        <taxon>Gastropoda</taxon>
        <taxon>Caenogastropoda</taxon>
        <taxon>Littorinimorpha</taxon>
        <taxon>Littorinoidea</taxon>
        <taxon>Littorinidae</taxon>
        <taxon>Littorina</taxon>
    </lineage>
</organism>
<evidence type="ECO:0008006" key="6">
    <source>
        <dbReference type="Google" id="ProtNLM"/>
    </source>
</evidence>
<feature type="signal peptide" evidence="1">
    <location>
        <begin position="1"/>
        <end position="19"/>
    </location>
</feature>
<dbReference type="Pfam" id="PF16173">
    <property type="entry name" value="DUF4874"/>
    <property type="match status" value="1"/>
</dbReference>
<sequence length="511" mass="58027">MLFLSSLLCVLLCIKTAQAAECGSCVDPHAVPNTYVVKTYHESEEHVENPHRGFVLQLVSKHSQPKPLTKAYLDYLREHDGLSMIWRTFMPDTFVTSPLSEEYLNQVRHDLEVLASASFTAIIRFEYIFEHREPPPYGDASKNIVLHHISQLKPIFHQYERVITAIEAGFIGAWGEWFYTDYFGMPKPYLHEAHYEPTTGLTEKALRDRKDVLLALLNAAPKSIQVELRYVAQKMYLMGTTPTTFQDVQRGTDRARTGHHNDCFLSSDTDVGTYRNKAAEYPYLAKDTRYCVIGGETCRVTTNHRHECPTATKEMAMFHWTWLNEGFDEDIYKVWKQQGCYADVHKRLGYRLTITKAILPKSTRVNDNLCFHLEFRNSGYAAPVKHLKFYFILKSTSGSQHYAAQVTGVDVRDWQPGYTHTVVSSVHLSHVHEGQYKVLVSLSDPLMGDRADYNVLLATTGVPLYTQGLNDLGHTITVSGQHTASAGCASISAWKPPAHGHYSRVFKGSFH</sequence>
<dbReference type="InterPro" id="IPR032379">
    <property type="entry name" value="DUF4874"/>
</dbReference>
<dbReference type="AlphaFoldDB" id="A0AAN9GPR9"/>
<comment type="caution">
    <text evidence="4">The sequence shown here is derived from an EMBL/GenBank/DDBJ whole genome shotgun (WGS) entry which is preliminary data.</text>
</comment>
<feature type="domain" description="DUF4874" evidence="3">
    <location>
        <begin position="49"/>
        <end position="232"/>
    </location>
</feature>
<name>A0AAN9GPR9_9CAEN</name>
<evidence type="ECO:0000259" key="2">
    <source>
        <dbReference type="Pfam" id="PF16116"/>
    </source>
</evidence>